<dbReference type="InterPro" id="IPR050623">
    <property type="entry name" value="Glucan_succinyl_AcylTrfase"/>
</dbReference>
<feature type="transmembrane region" description="Helical" evidence="1">
    <location>
        <begin position="92"/>
        <end position="117"/>
    </location>
</feature>
<dbReference type="PANTHER" id="PTHR36927:SF1">
    <property type="entry name" value="MDO-LIKE PROTEIN"/>
    <property type="match status" value="1"/>
</dbReference>
<evidence type="ECO:0000256" key="1">
    <source>
        <dbReference type="SAM" id="Phobius"/>
    </source>
</evidence>
<dbReference type="Proteomes" id="UP000460257">
    <property type="component" value="Unassembled WGS sequence"/>
</dbReference>
<keyword evidence="1" id="KW-0472">Membrane</keyword>
<name>A0A6N7IY83_9FIRM</name>
<reference evidence="3" key="1">
    <citation type="journal article" date="2020" name="Appl. Environ. Microbiol.">
        <title>Medium-Chain Fatty Acid Synthesis by 'Candidatus Weimeria bifida' gen. nov., sp. nov., and 'Candidatus Pseudoramibacter fermentans' sp. nov.</title>
        <authorList>
            <person name="Scarborough M.J."/>
            <person name="Myers K.S."/>
            <person name="Donohue T.J."/>
            <person name="Noguera D.R."/>
        </authorList>
    </citation>
    <scope>NUCLEOTIDE SEQUENCE</scope>
    <source>
        <strain evidence="3">LCO1.1</strain>
    </source>
</reference>
<keyword evidence="3" id="KW-0808">Transferase</keyword>
<feature type="transmembrane region" description="Helical" evidence="1">
    <location>
        <begin position="202"/>
        <end position="219"/>
    </location>
</feature>
<dbReference type="AlphaFoldDB" id="A0A6N7IY83"/>
<feature type="transmembrane region" description="Helical" evidence="1">
    <location>
        <begin position="129"/>
        <end position="156"/>
    </location>
</feature>
<dbReference type="Pfam" id="PF01757">
    <property type="entry name" value="Acyl_transf_3"/>
    <property type="match status" value="1"/>
</dbReference>
<keyword evidence="3" id="KW-0012">Acyltransferase</keyword>
<sequence>MRKIYLDNIRWCTIILVVFFHVFFFFNNIGVTAIFEGLSEYNQGDGMTLPEFISMQCSMVYDVAVRSGRCCSLSYLQHKAAKQFIAGRRNKLLVPSTLGVLVFGFIPGSIVAGASAGAKLQAAPGFVKYIVYTLSGIGAQWFSQMLFVISLLLLLVRKVVLAVQKEERKSIQKESSVYVLLVVMFFLLWGASKLLNTPVVESYRFGIYTVAFLLGYYVFSQDIVIEVLKKWRFVSTLTAVVSGVYFIYRAYGIYYGHSSLLSTWYANLFTYCMILAIFGMFAAYGDKKNAVTEWLGKISFPVYILHIPVILIALSLLQKSDLSVGAQYVIVAFAAYLLTPLAALLIEKIPVVRYLILGIRH</sequence>
<evidence type="ECO:0000313" key="3">
    <source>
        <dbReference type="EMBL" id="MQN01315.1"/>
    </source>
</evidence>
<keyword evidence="4" id="KW-1185">Reference proteome</keyword>
<dbReference type="PANTHER" id="PTHR36927">
    <property type="entry name" value="BLR4337 PROTEIN"/>
    <property type="match status" value="1"/>
</dbReference>
<dbReference type="InterPro" id="IPR002656">
    <property type="entry name" value="Acyl_transf_3_dom"/>
</dbReference>
<feature type="transmembrane region" description="Helical" evidence="1">
    <location>
        <begin position="231"/>
        <end position="248"/>
    </location>
</feature>
<feature type="domain" description="Acyltransferase 3" evidence="2">
    <location>
        <begin position="4"/>
        <end position="343"/>
    </location>
</feature>
<dbReference type="GO" id="GO:0016747">
    <property type="term" value="F:acyltransferase activity, transferring groups other than amino-acyl groups"/>
    <property type="evidence" value="ECO:0007669"/>
    <property type="project" value="InterPro"/>
</dbReference>
<protein>
    <submittedName>
        <fullName evidence="3">Acyltransferase</fullName>
    </submittedName>
</protein>
<gene>
    <name evidence="3" type="ORF">FRC54_05130</name>
</gene>
<keyword evidence="1" id="KW-1133">Transmembrane helix</keyword>
<keyword evidence="1" id="KW-0812">Transmembrane</keyword>
<comment type="caution">
    <text evidence="3">The sequence shown here is derived from an EMBL/GenBank/DDBJ whole genome shotgun (WGS) entry which is preliminary data.</text>
</comment>
<feature type="transmembrane region" description="Helical" evidence="1">
    <location>
        <begin position="12"/>
        <end position="35"/>
    </location>
</feature>
<organism evidence="3 4">
    <name type="scientific">Candidatus Weimeria bifida</name>
    <dbReference type="NCBI Taxonomy" id="2599074"/>
    <lineage>
        <taxon>Bacteria</taxon>
        <taxon>Bacillati</taxon>
        <taxon>Bacillota</taxon>
        <taxon>Clostridia</taxon>
        <taxon>Lachnospirales</taxon>
        <taxon>Lachnospiraceae</taxon>
        <taxon>Candidatus Weimeria</taxon>
    </lineage>
</organism>
<feature type="transmembrane region" description="Helical" evidence="1">
    <location>
        <begin position="324"/>
        <end position="346"/>
    </location>
</feature>
<dbReference type="EMBL" id="VOGC01000004">
    <property type="protein sequence ID" value="MQN01315.1"/>
    <property type="molecule type" value="Genomic_DNA"/>
</dbReference>
<proteinExistence type="predicted"/>
<feature type="transmembrane region" description="Helical" evidence="1">
    <location>
        <begin position="298"/>
        <end position="318"/>
    </location>
</feature>
<evidence type="ECO:0000313" key="4">
    <source>
        <dbReference type="Proteomes" id="UP000460257"/>
    </source>
</evidence>
<feature type="transmembrane region" description="Helical" evidence="1">
    <location>
        <begin position="268"/>
        <end position="286"/>
    </location>
</feature>
<feature type="transmembrane region" description="Helical" evidence="1">
    <location>
        <begin position="177"/>
        <end position="196"/>
    </location>
</feature>
<evidence type="ECO:0000259" key="2">
    <source>
        <dbReference type="Pfam" id="PF01757"/>
    </source>
</evidence>
<accession>A0A6N7IY83</accession>